<feature type="coiled-coil region" evidence="1">
    <location>
        <begin position="374"/>
        <end position="405"/>
    </location>
</feature>
<evidence type="ECO:0000313" key="4">
    <source>
        <dbReference type="Proteomes" id="UP000825935"/>
    </source>
</evidence>
<name>A0A8T2VEH2_CERRI</name>
<feature type="compositionally biased region" description="Low complexity" evidence="2">
    <location>
        <begin position="441"/>
        <end position="457"/>
    </location>
</feature>
<sequence length="754" mass="84799">MDNTERNEQNANHDTLAGVDARPIESKPDPDQTEESPRTDKAQDLKARSNESIETLETSIATINEAQSKATRMESIARPIESKPNHNQTEGYPGRDMTRADLKARSSESRSETLGKLFATDSEGESNASQIESTARPIEDKPIPYQTEEYPGEDKTQADFKAGSNESREASGTSIATLQEGQSKATPIQSVARPIESEPNPYQTQEYPGRDKTQGEKFASQNKMNLTETFQGEDMSSKLSKSNEILEEFNESLQKWEITAAVRESLEAIISKLEDSIRKTKTSLERDEIRLHNTAKNVGDKELSMDCRITGSTFSASKEENQVNVVDPLDQLHSEQSKMRNHIKLLDKKIDDTRHDVENQIQDIKSEIDQRNHIKLLDKKIDDTRDDVENQIQDIKSEIDQMKSAMSFQQVRTSSFEGPSCTESSEPRQNSSSKRANPILKFGKSIRSISSKSGSLKSSDEDIRKTHSREHSTSDKHRQSQAEDQHVIHYPNIVDTGMYANEATPSALTTCVDNVKNSLAIYAKEVQAFAMRKKLTLDYSAVGDERISYHLKRHSGQKTPLIEACLIQSFVSEQMFQNFELPSFAGIIQALFEKPVDHKTKRLNMYKEYKGETPETMNDQLTAFKTFLNRKLPEVRNAIICKLFTESVQSTAEKREHRIPAVGPESFPIPLRLLKAIWLLHTLVFACQPASAEIFRVPAGSPYTAEYMKESEDLRGQVEGAERKVACMTVPGFTLRSAIIRADVCCLDSLTSLV</sequence>
<dbReference type="InterPro" id="IPR040225">
    <property type="entry name" value="GIL1-like"/>
</dbReference>
<feature type="compositionally biased region" description="Basic and acidic residues" evidence="2">
    <location>
        <begin position="22"/>
        <end position="51"/>
    </location>
</feature>
<feature type="compositionally biased region" description="Polar residues" evidence="2">
    <location>
        <begin position="405"/>
        <end position="435"/>
    </location>
</feature>
<organism evidence="3 4">
    <name type="scientific">Ceratopteris richardii</name>
    <name type="common">Triangle waterfern</name>
    <dbReference type="NCBI Taxonomy" id="49495"/>
    <lineage>
        <taxon>Eukaryota</taxon>
        <taxon>Viridiplantae</taxon>
        <taxon>Streptophyta</taxon>
        <taxon>Embryophyta</taxon>
        <taxon>Tracheophyta</taxon>
        <taxon>Polypodiopsida</taxon>
        <taxon>Polypodiidae</taxon>
        <taxon>Polypodiales</taxon>
        <taxon>Pteridineae</taxon>
        <taxon>Pteridaceae</taxon>
        <taxon>Parkerioideae</taxon>
        <taxon>Ceratopteris</taxon>
    </lineage>
</organism>
<feature type="compositionally biased region" description="Polar residues" evidence="2">
    <location>
        <begin position="52"/>
        <end position="70"/>
    </location>
</feature>
<evidence type="ECO:0000256" key="2">
    <source>
        <dbReference type="SAM" id="MobiDB-lite"/>
    </source>
</evidence>
<dbReference type="Proteomes" id="UP000825935">
    <property type="component" value="Chromosome 1"/>
</dbReference>
<dbReference type="OrthoDB" id="1915848at2759"/>
<comment type="caution">
    <text evidence="3">The sequence shown here is derived from an EMBL/GenBank/DDBJ whole genome shotgun (WGS) entry which is preliminary data.</text>
</comment>
<evidence type="ECO:0000313" key="3">
    <source>
        <dbReference type="EMBL" id="KAH7445610.1"/>
    </source>
</evidence>
<protein>
    <submittedName>
        <fullName evidence="3">Uncharacterized protein</fullName>
    </submittedName>
</protein>
<keyword evidence="1" id="KW-0175">Coiled coil</keyword>
<feature type="region of interest" description="Disordered" evidence="2">
    <location>
        <begin position="405"/>
        <end position="486"/>
    </location>
</feature>
<dbReference type="EMBL" id="CM035406">
    <property type="protein sequence ID" value="KAH7445610.1"/>
    <property type="molecule type" value="Genomic_DNA"/>
</dbReference>
<feature type="compositionally biased region" description="Basic and acidic residues" evidence="2">
    <location>
        <begin position="96"/>
        <end position="113"/>
    </location>
</feature>
<evidence type="ECO:0000256" key="1">
    <source>
        <dbReference type="SAM" id="Coils"/>
    </source>
</evidence>
<proteinExistence type="predicted"/>
<keyword evidence="4" id="KW-1185">Reference proteome</keyword>
<dbReference type="AlphaFoldDB" id="A0A8T2VEH2"/>
<feature type="region of interest" description="Disordered" evidence="2">
    <location>
        <begin position="1"/>
        <end position="216"/>
    </location>
</feature>
<gene>
    <name evidence="3" type="ORF">KP509_01G017700</name>
</gene>
<accession>A0A8T2VEH2</accession>
<feature type="compositionally biased region" description="Polar residues" evidence="2">
    <location>
        <begin position="170"/>
        <end position="189"/>
    </location>
</feature>
<dbReference type="GO" id="GO:0009959">
    <property type="term" value="P:negative gravitropism"/>
    <property type="evidence" value="ECO:0007669"/>
    <property type="project" value="InterPro"/>
</dbReference>
<dbReference type="GO" id="GO:0009639">
    <property type="term" value="P:response to red or far red light"/>
    <property type="evidence" value="ECO:0007669"/>
    <property type="project" value="InterPro"/>
</dbReference>
<reference evidence="3" key="1">
    <citation type="submission" date="2021-08" db="EMBL/GenBank/DDBJ databases">
        <title>WGS assembly of Ceratopteris richardii.</title>
        <authorList>
            <person name="Marchant D.B."/>
            <person name="Chen G."/>
            <person name="Jenkins J."/>
            <person name="Shu S."/>
            <person name="Leebens-Mack J."/>
            <person name="Grimwood J."/>
            <person name="Schmutz J."/>
            <person name="Soltis P."/>
            <person name="Soltis D."/>
            <person name="Chen Z.-H."/>
        </authorList>
    </citation>
    <scope>NUCLEOTIDE SEQUENCE</scope>
    <source>
        <strain evidence="3">Whitten #5841</strain>
        <tissue evidence="3">Leaf</tissue>
    </source>
</reference>
<dbReference type="PANTHER" id="PTHR31161">
    <property type="entry name" value="PROTEIN GRAVITROPIC IN THE LIGHT 1"/>
    <property type="match status" value="1"/>
</dbReference>
<feature type="compositionally biased region" description="Basic and acidic residues" evidence="2">
    <location>
        <begin position="458"/>
        <end position="486"/>
    </location>
</feature>